<keyword evidence="9" id="KW-0812">Transmembrane</keyword>
<dbReference type="PANTHER" id="PTHR15822">
    <property type="entry name" value="TRAF AND TNF RECEPTOR-ASSOCIATED PROTEIN"/>
    <property type="match status" value="1"/>
</dbReference>
<gene>
    <name evidence="11" type="ORF">DFQ10_107236</name>
</gene>
<accession>A0A3D9H0K9</accession>
<feature type="transmembrane region" description="Helical" evidence="9">
    <location>
        <begin position="37"/>
        <end position="62"/>
    </location>
</feature>
<keyword evidence="9" id="KW-1133">Transmembrane helix</keyword>
<reference evidence="11 12" key="1">
    <citation type="submission" date="2018-07" db="EMBL/GenBank/DDBJ databases">
        <title>Genomic Encyclopedia of Type Strains, Phase III (KMG-III): the genomes of soil and plant-associated and newly described type strains.</title>
        <authorList>
            <person name="Whitman W."/>
        </authorList>
    </citation>
    <scope>NUCLEOTIDE SEQUENCE [LARGE SCALE GENOMIC DNA]</scope>
    <source>
        <strain evidence="11 12">CECT 7946</strain>
    </source>
</reference>
<evidence type="ECO:0000256" key="8">
    <source>
        <dbReference type="ARBA" id="ARBA00023204"/>
    </source>
</evidence>
<keyword evidence="9" id="KW-0472">Membrane</keyword>
<dbReference type="GO" id="GO:0004519">
    <property type="term" value="F:endonuclease activity"/>
    <property type="evidence" value="ECO:0007669"/>
    <property type="project" value="UniProtKB-KW"/>
</dbReference>
<comment type="cofactor">
    <cofactor evidence="2">
        <name>Mg(2+)</name>
        <dbReference type="ChEBI" id="CHEBI:18420"/>
    </cofactor>
</comment>
<dbReference type="GO" id="GO:0006281">
    <property type="term" value="P:DNA repair"/>
    <property type="evidence" value="ECO:0007669"/>
    <property type="project" value="UniProtKB-KW"/>
</dbReference>
<keyword evidence="11" id="KW-0269">Exonuclease</keyword>
<dbReference type="Proteomes" id="UP000256980">
    <property type="component" value="Unassembled WGS sequence"/>
</dbReference>
<evidence type="ECO:0000256" key="4">
    <source>
        <dbReference type="ARBA" id="ARBA00022723"/>
    </source>
</evidence>
<organism evidence="11 12">
    <name type="scientific">Winogradskyella eximia</name>
    <dbReference type="NCBI Taxonomy" id="262006"/>
    <lineage>
        <taxon>Bacteria</taxon>
        <taxon>Pseudomonadati</taxon>
        <taxon>Bacteroidota</taxon>
        <taxon>Flavobacteriia</taxon>
        <taxon>Flavobacteriales</taxon>
        <taxon>Flavobacteriaceae</taxon>
        <taxon>Winogradskyella</taxon>
    </lineage>
</organism>
<dbReference type="SUPFAM" id="SSF56219">
    <property type="entry name" value="DNase I-like"/>
    <property type="match status" value="1"/>
</dbReference>
<proteinExistence type="predicted"/>
<sequence length="341" mass="38998">MKGLKFGSKIIFLINSLVAFLLLISYILPFIPPKRFATLSVLSLGVPLLISLNVIFLIYWLLRVKKQMILSLVVLLLGWSYMNSMYKFSSSLQIEDDANFSVMSFNVRLFNKFGWLPSKTVKDSILALISDEAPDVLCLQEYPISERLKLKHYYSFNAEYSKGIKGGQTIFSKFPIVNSGSLEFPNTYNNAIFVDIVKQKDTIRIYNFHLQSSGIGVDVEKLKEETSGHLFKQVGATFKAQQEQVELFLAHKAKSNYKTIVTGDFNNTAYSYIYRKIKGDDLKDTFKQAGNGFGRTYNFKFFPMRIDFILADEDFTVNGFKTLDVELSDHYPIKTTLKLSH</sequence>
<evidence type="ECO:0000256" key="3">
    <source>
        <dbReference type="ARBA" id="ARBA00022722"/>
    </source>
</evidence>
<keyword evidence="5" id="KW-0227">DNA damage</keyword>
<keyword evidence="8" id="KW-0234">DNA repair</keyword>
<dbReference type="InterPro" id="IPR005135">
    <property type="entry name" value="Endo/exonuclease/phosphatase"/>
</dbReference>
<keyword evidence="12" id="KW-1185">Reference proteome</keyword>
<dbReference type="Pfam" id="PF03372">
    <property type="entry name" value="Exo_endo_phos"/>
    <property type="match status" value="1"/>
</dbReference>
<evidence type="ECO:0000313" key="12">
    <source>
        <dbReference type="Proteomes" id="UP000256980"/>
    </source>
</evidence>
<evidence type="ECO:0000256" key="9">
    <source>
        <dbReference type="SAM" id="Phobius"/>
    </source>
</evidence>
<evidence type="ECO:0000313" key="11">
    <source>
        <dbReference type="EMBL" id="RED43047.1"/>
    </source>
</evidence>
<dbReference type="InterPro" id="IPR036691">
    <property type="entry name" value="Endo/exonu/phosph_ase_sf"/>
</dbReference>
<keyword evidence="7" id="KW-0460">Magnesium</keyword>
<dbReference type="CDD" id="cd09084">
    <property type="entry name" value="EEP-2"/>
    <property type="match status" value="1"/>
</dbReference>
<dbReference type="PANTHER" id="PTHR15822:SF4">
    <property type="entry name" value="TYROSYL-DNA PHOSPHODIESTERASE 2"/>
    <property type="match status" value="1"/>
</dbReference>
<feature type="domain" description="Endonuclease/exonuclease/phosphatase" evidence="10">
    <location>
        <begin position="103"/>
        <end position="330"/>
    </location>
</feature>
<protein>
    <submittedName>
        <fullName evidence="11">Endonuclease/exonuclease/phosphatase family metal-dependent hydrolase</fullName>
    </submittedName>
</protein>
<dbReference type="OrthoDB" id="635146at2"/>
<keyword evidence="11" id="KW-0255">Endonuclease</keyword>
<keyword evidence="6 11" id="KW-0378">Hydrolase</keyword>
<dbReference type="InterPro" id="IPR051547">
    <property type="entry name" value="TDP2-like"/>
</dbReference>
<comment type="caution">
    <text evidence="11">The sequence shown here is derived from an EMBL/GenBank/DDBJ whole genome shotgun (WGS) entry which is preliminary data.</text>
</comment>
<dbReference type="EMBL" id="QRDV01000007">
    <property type="protein sequence ID" value="RED43047.1"/>
    <property type="molecule type" value="Genomic_DNA"/>
</dbReference>
<evidence type="ECO:0000259" key="10">
    <source>
        <dbReference type="Pfam" id="PF03372"/>
    </source>
</evidence>
<evidence type="ECO:0000256" key="1">
    <source>
        <dbReference type="ARBA" id="ARBA00001936"/>
    </source>
</evidence>
<name>A0A3D9H0K9_9FLAO</name>
<feature type="transmembrane region" description="Helical" evidence="9">
    <location>
        <begin position="12"/>
        <end position="31"/>
    </location>
</feature>
<dbReference type="AlphaFoldDB" id="A0A3D9H0K9"/>
<evidence type="ECO:0000256" key="2">
    <source>
        <dbReference type="ARBA" id="ARBA00001946"/>
    </source>
</evidence>
<evidence type="ECO:0000256" key="7">
    <source>
        <dbReference type="ARBA" id="ARBA00022842"/>
    </source>
</evidence>
<dbReference type="GO" id="GO:0046872">
    <property type="term" value="F:metal ion binding"/>
    <property type="evidence" value="ECO:0007669"/>
    <property type="project" value="UniProtKB-KW"/>
</dbReference>
<comment type="cofactor">
    <cofactor evidence="1">
        <name>Mn(2+)</name>
        <dbReference type="ChEBI" id="CHEBI:29035"/>
    </cofactor>
</comment>
<keyword evidence="4" id="KW-0479">Metal-binding</keyword>
<evidence type="ECO:0000256" key="6">
    <source>
        <dbReference type="ARBA" id="ARBA00022801"/>
    </source>
</evidence>
<dbReference type="RefSeq" id="WP_115818222.1">
    <property type="nucleotide sequence ID" value="NZ_QRDV01000007.1"/>
</dbReference>
<keyword evidence="3" id="KW-0540">Nuclease</keyword>
<evidence type="ECO:0000256" key="5">
    <source>
        <dbReference type="ARBA" id="ARBA00022763"/>
    </source>
</evidence>
<dbReference type="GO" id="GO:0004527">
    <property type="term" value="F:exonuclease activity"/>
    <property type="evidence" value="ECO:0007669"/>
    <property type="project" value="UniProtKB-KW"/>
</dbReference>
<dbReference type="Gene3D" id="3.60.10.10">
    <property type="entry name" value="Endonuclease/exonuclease/phosphatase"/>
    <property type="match status" value="1"/>
</dbReference>